<dbReference type="Proteomes" id="UP000199118">
    <property type="component" value="Unassembled WGS sequence"/>
</dbReference>
<evidence type="ECO:0000256" key="1">
    <source>
        <dbReference type="SAM" id="MobiDB-lite"/>
    </source>
</evidence>
<evidence type="ECO:0000313" key="3">
    <source>
        <dbReference type="Proteomes" id="UP000199118"/>
    </source>
</evidence>
<keyword evidence="2" id="KW-0969">Cilium</keyword>
<feature type="compositionally biased region" description="Low complexity" evidence="1">
    <location>
        <begin position="22"/>
        <end position="35"/>
    </location>
</feature>
<dbReference type="EMBL" id="FNMZ01000002">
    <property type="protein sequence ID" value="SDW86833.1"/>
    <property type="molecule type" value="Genomic_DNA"/>
</dbReference>
<protein>
    <submittedName>
        <fullName evidence="2">Flagellar biosynthesis/type III secretory pathway protein FliH</fullName>
    </submittedName>
</protein>
<proteinExistence type="predicted"/>
<feature type="region of interest" description="Disordered" evidence="1">
    <location>
        <begin position="227"/>
        <end position="252"/>
    </location>
</feature>
<organism evidence="2 3">
    <name type="scientific">Albimonas donghaensis</name>
    <dbReference type="NCBI Taxonomy" id="356660"/>
    <lineage>
        <taxon>Bacteria</taxon>
        <taxon>Pseudomonadati</taxon>
        <taxon>Pseudomonadota</taxon>
        <taxon>Alphaproteobacteria</taxon>
        <taxon>Rhodobacterales</taxon>
        <taxon>Paracoccaceae</taxon>
        <taxon>Albimonas</taxon>
    </lineage>
</organism>
<reference evidence="2 3" key="1">
    <citation type="submission" date="2016-10" db="EMBL/GenBank/DDBJ databases">
        <authorList>
            <person name="de Groot N.N."/>
        </authorList>
    </citation>
    <scope>NUCLEOTIDE SEQUENCE [LARGE SCALE GENOMIC DNA]</scope>
    <source>
        <strain evidence="2 3">DSM 17890</strain>
    </source>
</reference>
<dbReference type="RefSeq" id="WP_092680795.1">
    <property type="nucleotide sequence ID" value="NZ_FNMZ01000002.1"/>
</dbReference>
<dbReference type="OrthoDB" id="9996301at2"/>
<dbReference type="STRING" id="356660.SAMN05444336_102577"/>
<keyword evidence="2" id="KW-0966">Cell projection</keyword>
<feature type="region of interest" description="Disordered" evidence="1">
    <location>
        <begin position="1"/>
        <end position="56"/>
    </location>
</feature>
<evidence type="ECO:0000313" key="2">
    <source>
        <dbReference type="EMBL" id="SDW86833.1"/>
    </source>
</evidence>
<keyword evidence="3" id="KW-1185">Reference proteome</keyword>
<sequence>MSPHALSWESFETDEPGRGKSAKAPAPAPAATKATPEPRKARAAPKPAPSPAAESLETLLARARGEGRAAGFEEGAAHAEAQGQADLRLLLSDMREQLADALHARVEREEAMLTSARDLAEALLTGVAPALARRGVASEISDAVLAALREARARRVEAGDAGLSVRVAPSQLEPVRAAFAAAGIATPVDPDPDLGELAARLDWAEGEDELDLDAAIAAARAALDRHFPETQAFEPEGPETQAPDQDRRVAHG</sequence>
<accession>A0A1H2X1R2</accession>
<dbReference type="AlphaFoldDB" id="A0A1H2X1R2"/>
<gene>
    <name evidence="2" type="ORF">SAMN05444336_102577</name>
</gene>
<name>A0A1H2X1R2_9RHOB</name>
<keyword evidence="2" id="KW-0282">Flagellum</keyword>